<keyword evidence="2" id="KW-1185">Reference proteome</keyword>
<comment type="caution">
    <text evidence="1">The sequence shown here is derived from an EMBL/GenBank/DDBJ whole genome shotgun (WGS) entry which is preliminary data.</text>
</comment>
<proteinExistence type="predicted"/>
<name>A0A834WFZ1_9FABA</name>
<gene>
    <name evidence="1" type="ORF">G2W53_026772</name>
</gene>
<dbReference type="AlphaFoldDB" id="A0A834WFZ1"/>
<reference evidence="1" key="1">
    <citation type="submission" date="2020-09" db="EMBL/GenBank/DDBJ databases">
        <title>Genome-Enabled Discovery of Anthraquinone Biosynthesis in Senna tora.</title>
        <authorList>
            <person name="Kang S.-H."/>
            <person name="Pandey R.P."/>
            <person name="Lee C.-M."/>
            <person name="Sim J.-S."/>
            <person name="Jeong J.-T."/>
            <person name="Choi B.-S."/>
            <person name="Jung M."/>
            <person name="Ginzburg D."/>
            <person name="Zhao K."/>
            <person name="Won S.Y."/>
            <person name="Oh T.-J."/>
            <person name="Yu Y."/>
            <person name="Kim N.-H."/>
            <person name="Lee O.R."/>
            <person name="Lee T.-H."/>
            <person name="Bashyal P."/>
            <person name="Kim T.-S."/>
            <person name="Lee W.-H."/>
            <person name="Kawkins C."/>
            <person name="Kim C.-K."/>
            <person name="Kim J.S."/>
            <person name="Ahn B.O."/>
            <person name="Rhee S.Y."/>
            <person name="Sohng J.K."/>
        </authorList>
    </citation>
    <scope>NUCLEOTIDE SEQUENCE</scope>
    <source>
        <tissue evidence="1">Leaf</tissue>
    </source>
</reference>
<evidence type="ECO:0000313" key="2">
    <source>
        <dbReference type="Proteomes" id="UP000634136"/>
    </source>
</evidence>
<dbReference type="Proteomes" id="UP000634136">
    <property type="component" value="Unassembled WGS sequence"/>
</dbReference>
<organism evidence="1 2">
    <name type="scientific">Senna tora</name>
    <dbReference type="NCBI Taxonomy" id="362788"/>
    <lineage>
        <taxon>Eukaryota</taxon>
        <taxon>Viridiplantae</taxon>
        <taxon>Streptophyta</taxon>
        <taxon>Embryophyta</taxon>
        <taxon>Tracheophyta</taxon>
        <taxon>Spermatophyta</taxon>
        <taxon>Magnoliopsida</taxon>
        <taxon>eudicotyledons</taxon>
        <taxon>Gunneridae</taxon>
        <taxon>Pentapetalae</taxon>
        <taxon>rosids</taxon>
        <taxon>fabids</taxon>
        <taxon>Fabales</taxon>
        <taxon>Fabaceae</taxon>
        <taxon>Caesalpinioideae</taxon>
        <taxon>Cassia clade</taxon>
        <taxon>Senna</taxon>
    </lineage>
</organism>
<evidence type="ECO:0000313" key="1">
    <source>
        <dbReference type="EMBL" id="KAF7821317.1"/>
    </source>
</evidence>
<sequence>MALLALESLEGNTEISLCQWDQSED</sequence>
<protein>
    <submittedName>
        <fullName evidence="1">Uncharacterized protein</fullName>
    </submittedName>
</protein>
<dbReference type="EMBL" id="JAAIUW010000008">
    <property type="protein sequence ID" value="KAF7821317.1"/>
    <property type="molecule type" value="Genomic_DNA"/>
</dbReference>
<accession>A0A834WFZ1</accession>